<proteinExistence type="predicted"/>
<protein>
    <submittedName>
        <fullName evidence="1">Uncharacterized protein</fullName>
    </submittedName>
</protein>
<dbReference type="AlphaFoldDB" id="A0A9D4FM74"/>
<accession>A0A9D4FM74</accession>
<evidence type="ECO:0000313" key="1">
    <source>
        <dbReference type="EMBL" id="KAH3799035.1"/>
    </source>
</evidence>
<reference evidence="1" key="2">
    <citation type="submission" date="2020-11" db="EMBL/GenBank/DDBJ databases">
        <authorList>
            <person name="McCartney M.A."/>
            <person name="Auch B."/>
            <person name="Kono T."/>
            <person name="Mallez S."/>
            <person name="Becker A."/>
            <person name="Gohl D.M."/>
            <person name="Silverstein K.A.T."/>
            <person name="Koren S."/>
            <person name="Bechman K.B."/>
            <person name="Herman A."/>
            <person name="Abrahante J.E."/>
            <person name="Garbe J."/>
        </authorList>
    </citation>
    <scope>NUCLEOTIDE SEQUENCE</scope>
    <source>
        <strain evidence="1">Duluth1</strain>
        <tissue evidence="1">Whole animal</tissue>
    </source>
</reference>
<gene>
    <name evidence="1" type="ORF">DPMN_152639</name>
</gene>
<dbReference type="EMBL" id="JAIWYP010000007">
    <property type="protein sequence ID" value="KAH3799035.1"/>
    <property type="molecule type" value="Genomic_DNA"/>
</dbReference>
<organism evidence="1 2">
    <name type="scientific">Dreissena polymorpha</name>
    <name type="common">Zebra mussel</name>
    <name type="synonym">Mytilus polymorpha</name>
    <dbReference type="NCBI Taxonomy" id="45954"/>
    <lineage>
        <taxon>Eukaryota</taxon>
        <taxon>Metazoa</taxon>
        <taxon>Spiralia</taxon>
        <taxon>Lophotrochozoa</taxon>
        <taxon>Mollusca</taxon>
        <taxon>Bivalvia</taxon>
        <taxon>Autobranchia</taxon>
        <taxon>Heteroconchia</taxon>
        <taxon>Euheterodonta</taxon>
        <taxon>Imparidentia</taxon>
        <taxon>Neoheterodontei</taxon>
        <taxon>Myida</taxon>
        <taxon>Dreissenoidea</taxon>
        <taxon>Dreissenidae</taxon>
        <taxon>Dreissena</taxon>
    </lineage>
</organism>
<evidence type="ECO:0000313" key="2">
    <source>
        <dbReference type="Proteomes" id="UP000828390"/>
    </source>
</evidence>
<name>A0A9D4FM74_DREPO</name>
<comment type="caution">
    <text evidence="1">The sequence shown here is derived from an EMBL/GenBank/DDBJ whole genome shotgun (WGS) entry which is preliminary data.</text>
</comment>
<reference evidence="1" key="1">
    <citation type="journal article" date="2019" name="bioRxiv">
        <title>The Genome of the Zebra Mussel, Dreissena polymorpha: A Resource for Invasive Species Research.</title>
        <authorList>
            <person name="McCartney M.A."/>
            <person name="Auch B."/>
            <person name="Kono T."/>
            <person name="Mallez S."/>
            <person name="Zhang Y."/>
            <person name="Obille A."/>
            <person name="Becker A."/>
            <person name="Abrahante J.E."/>
            <person name="Garbe J."/>
            <person name="Badalamenti J.P."/>
            <person name="Herman A."/>
            <person name="Mangelson H."/>
            <person name="Liachko I."/>
            <person name="Sullivan S."/>
            <person name="Sone E.D."/>
            <person name="Koren S."/>
            <person name="Silverstein K.A.T."/>
            <person name="Beckman K.B."/>
            <person name="Gohl D.M."/>
        </authorList>
    </citation>
    <scope>NUCLEOTIDE SEQUENCE</scope>
    <source>
        <strain evidence="1">Duluth1</strain>
        <tissue evidence="1">Whole animal</tissue>
    </source>
</reference>
<keyword evidence="2" id="KW-1185">Reference proteome</keyword>
<dbReference type="Proteomes" id="UP000828390">
    <property type="component" value="Unassembled WGS sequence"/>
</dbReference>
<sequence>MKQKEVRNACHRLAKDVTTLNAGLMSRLPLHKDIESTCLLNGSVLALTKRQERTKFDLYENIGTVIRIYTGQA</sequence>